<dbReference type="Pfam" id="PF20208">
    <property type="entry name" value="ARPP-1"/>
    <property type="match status" value="1"/>
</dbReference>
<dbReference type="RefSeq" id="WP_181495039.1">
    <property type="nucleotide sequence ID" value="NZ_CP032152.1"/>
</dbReference>
<accession>A0A3B7MCQ5</accession>
<dbReference type="KEGG" id="tsq:D3A95_11080"/>
<keyword evidence="3" id="KW-1185">Reference proteome</keyword>
<name>A0A3B7MCQ5_9CYAN</name>
<dbReference type="Proteomes" id="UP000261812">
    <property type="component" value="Chromosome"/>
</dbReference>
<protein>
    <recommendedName>
        <fullName evidence="1">ARG and Rhodanese-Phosphatase-superfamily-associated domain-containing protein</fullName>
    </recommendedName>
</protein>
<dbReference type="InterPro" id="IPR046699">
    <property type="entry name" value="ARPP-1"/>
</dbReference>
<sequence>MNLLQELLQTVEIGTPQTFGGMTLFPLLRPISAEPDYWTLTEAMNQNLLKITEVSAGGHVPELLCRNLSDRSVLLLDGEELVGAKQNRILNLTILVPAHTDLKIPVSCVERGRWHYNSYEFAVADRAYHPTGRAKKTRHVTESLKRMGSRHANQGEVWADVDEHLMAFACESATAALADVYEKTSHSLNEYVGAFQAIAHQIGALFVVHGQIFGLELLDFPATFGKLLPKFSRSYGLEALKPSRSQRSGVTTADAKAFLTTVAAATMETFDALAEGTDVRLTHPEVIGSALVAKERVVHLSAFPTKIAQSKPRHHFWDDELGF</sequence>
<evidence type="ECO:0000313" key="3">
    <source>
        <dbReference type="Proteomes" id="UP000261812"/>
    </source>
</evidence>
<proteinExistence type="predicted"/>
<gene>
    <name evidence="2" type="ORF">D3A95_11080</name>
</gene>
<organism evidence="2 3">
    <name type="scientific">Thermosynechococcus sichuanensis E542</name>
    <dbReference type="NCBI Taxonomy" id="2016101"/>
    <lineage>
        <taxon>Bacteria</taxon>
        <taxon>Bacillati</taxon>
        <taxon>Cyanobacteriota</taxon>
        <taxon>Cyanophyceae</taxon>
        <taxon>Acaryochloridales</taxon>
        <taxon>Thermosynechococcaceae</taxon>
        <taxon>Thermosynechococcus</taxon>
        <taxon>Thermosynechococcus sichuanensis</taxon>
    </lineage>
</organism>
<dbReference type="EMBL" id="CP032152">
    <property type="protein sequence ID" value="AXY68419.1"/>
    <property type="molecule type" value="Genomic_DNA"/>
</dbReference>
<reference evidence="3" key="1">
    <citation type="submission" date="2018-09" db="EMBL/GenBank/DDBJ databases">
        <title>Complete genome sequence of thermophilic cyanobacteria strain Thermosynechococcus elongatus PKUAC-SCTE542.</title>
        <authorList>
            <person name="Liang Y."/>
            <person name="Tang J."/>
            <person name="Daroch M."/>
        </authorList>
    </citation>
    <scope>NUCLEOTIDE SEQUENCE [LARGE SCALE GENOMIC DNA]</scope>
    <source>
        <strain evidence="3">E542</strain>
    </source>
</reference>
<feature type="domain" description="ARG and Rhodanese-Phosphatase-superfamily-associated" evidence="1">
    <location>
        <begin position="11"/>
        <end position="303"/>
    </location>
</feature>
<evidence type="ECO:0000259" key="1">
    <source>
        <dbReference type="Pfam" id="PF20208"/>
    </source>
</evidence>
<evidence type="ECO:0000313" key="2">
    <source>
        <dbReference type="EMBL" id="AXY68419.1"/>
    </source>
</evidence>
<dbReference type="AlphaFoldDB" id="A0A3B7MCQ5"/>